<evidence type="ECO:0000256" key="2">
    <source>
        <dbReference type="ARBA" id="ARBA00022692"/>
    </source>
</evidence>
<gene>
    <name evidence="10" type="ORF">B4U79_01092</name>
</gene>
<name>A0A443QW56_9ACAR</name>
<keyword evidence="6" id="KW-0325">Glycoprotein</keyword>
<dbReference type="GO" id="GO:0005886">
    <property type="term" value="C:plasma membrane"/>
    <property type="evidence" value="ECO:0007669"/>
    <property type="project" value="TreeGrafter"/>
</dbReference>
<evidence type="ECO:0000256" key="8">
    <source>
        <dbReference type="RuleBase" id="RU000405"/>
    </source>
</evidence>
<evidence type="ECO:0000256" key="1">
    <source>
        <dbReference type="ARBA" id="ARBA00004370"/>
    </source>
</evidence>
<dbReference type="EMBL" id="NCKU01003574">
    <property type="protein sequence ID" value="RWS07262.1"/>
    <property type="molecule type" value="Genomic_DNA"/>
</dbReference>
<dbReference type="SUPFAM" id="SSF55073">
    <property type="entry name" value="Nucleotide cyclase"/>
    <property type="match status" value="1"/>
</dbReference>
<dbReference type="Gene3D" id="3.30.70.1230">
    <property type="entry name" value="Nucleotide cyclase"/>
    <property type="match status" value="1"/>
</dbReference>
<keyword evidence="3" id="KW-0547">Nucleotide-binding</keyword>
<feature type="domain" description="Guanylate cyclase" evidence="9">
    <location>
        <begin position="37"/>
        <end position="90"/>
    </location>
</feature>
<evidence type="ECO:0000313" key="11">
    <source>
        <dbReference type="Proteomes" id="UP000285301"/>
    </source>
</evidence>
<sequence length="158" mass="17359">MQSLLDRMLPMPVIGSLTSGNAVRPERYEAVTVYFSDIIGSCRKFKIPHMPSVPFNIRVGINSVVAGIVGRVMPRYCLFGDTVNVASRLESTGRASAIHISKATETLLAVSGDYQMIYRGEILLKGRGKQPTYWLTGKKDFISSFEIPDANGCVCIIL</sequence>
<keyword evidence="7 8" id="KW-0456">Lyase</keyword>
<evidence type="ECO:0000256" key="3">
    <source>
        <dbReference type="ARBA" id="ARBA00022741"/>
    </source>
</evidence>
<evidence type="ECO:0000256" key="5">
    <source>
        <dbReference type="ARBA" id="ARBA00023136"/>
    </source>
</evidence>
<dbReference type="InterPro" id="IPR018297">
    <property type="entry name" value="A/G_cyclase_CS"/>
</dbReference>
<comment type="similarity">
    <text evidence="8">Belongs to the adenylyl cyclase class-4/guanylyl cyclase family.</text>
</comment>
<dbReference type="CDD" id="cd07302">
    <property type="entry name" value="CHD"/>
    <property type="match status" value="1"/>
</dbReference>
<dbReference type="PANTHER" id="PTHR11920:SF335">
    <property type="entry name" value="GUANYLATE CYCLASE"/>
    <property type="match status" value="1"/>
</dbReference>
<comment type="subcellular location">
    <subcellularLocation>
        <location evidence="1">Membrane</location>
    </subcellularLocation>
</comment>
<evidence type="ECO:0000256" key="6">
    <source>
        <dbReference type="ARBA" id="ARBA00023180"/>
    </source>
</evidence>
<dbReference type="GO" id="GO:0007168">
    <property type="term" value="P:receptor guanylyl cyclase signaling pathway"/>
    <property type="evidence" value="ECO:0007669"/>
    <property type="project" value="TreeGrafter"/>
</dbReference>
<keyword evidence="11" id="KW-1185">Reference proteome</keyword>
<dbReference type="Proteomes" id="UP000285301">
    <property type="component" value="Unassembled WGS sequence"/>
</dbReference>
<dbReference type="PANTHER" id="PTHR11920">
    <property type="entry name" value="GUANYLYL CYCLASE"/>
    <property type="match status" value="1"/>
</dbReference>
<dbReference type="STRING" id="1965070.A0A443QW56"/>
<dbReference type="Pfam" id="PF00211">
    <property type="entry name" value="Guanylate_cyc"/>
    <property type="match status" value="1"/>
</dbReference>
<dbReference type="InterPro" id="IPR001054">
    <property type="entry name" value="A/G_cyclase"/>
</dbReference>
<evidence type="ECO:0000313" key="10">
    <source>
        <dbReference type="EMBL" id="RWS07262.1"/>
    </source>
</evidence>
<proteinExistence type="inferred from homology"/>
<dbReference type="InterPro" id="IPR050401">
    <property type="entry name" value="Cyclic_nucleotide_synthase"/>
</dbReference>
<keyword evidence="4" id="KW-1133">Transmembrane helix</keyword>
<organism evidence="10 11">
    <name type="scientific">Dinothrombium tinctorium</name>
    <dbReference type="NCBI Taxonomy" id="1965070"/>
    <lineage>
        <taxon>Eukaryota</taxon>
        <taxon>Metazoa</taxon>
        <taxon>Ecdysozoa</taxon>
        <taxon>Arthropoda</taxon>
        <taxon>Chelicerata</taxon>
        <taxon>Arachnida</taxon>
        <taxon>Acari</taxon>
        <taxon>Acariformes</taxon>
        <taxon>Trombidiformes</taxon>
        <taxon>Prostigmata</taxon>
        <taxon>Anystina</taxon>
        <taxon>Parasitengona</taxon>
        <taxon>Trombidioidea</taxon>
        <taxon>Trombidiidae</taxon>
        <taxon>Dinothrombium</taxon>
    </lineage>
</organism>
<dbReference type="PROSITE" id="PS50125">
    <property type="entry name" value="GUANYLATE_CYCLASE_2"/>
    <property type="match status" value="1"/>
</dbReference>
<reference evidence="10 11" key="1">
    <citation type="journal article" date="2018" name="Gigascience">
        <title>Genomes of trombidid mites reveal novel predicted allergens and laterally-transferred genes associated with secondary metabolism.</title>
        <authorList>
            <person name="Dong X."/>
            <person name="Chaisiri K."/>
            <person name="Xia D."/>
            <person name="Armstrong S.D."/>
            <person name="Fang Y."/>
            <person name="Donnelly M.J."/>
            <person name="Kadowaki T."/>
            <person name="McGarry J.W."/>
            <person name="Darby A.C."/>
            <person name="Makepeace B.L."/>
        </authorList>
    </citation>
    <scope>NUCLEOTIDE SEQUENCE [LARGE SCALE GENOMIC DNA]</scope>
    <source>
        <strain evidence="10">UoL-WK</strain>
    </source>
</reference>
<comment type="caution">
    <text evidence="10">The sequence shown here is derived from an EMBL/GenBank/DDBJ whole genome shotgun (WGS) entry which is preliminary data.</text>
</comment>
<evidence type="ECO:0000256" key="4">
    <source>
        <dbReference type="ARBA" id="ARBA00022989"/>
    </source>
</evidence>
<dbReference type="OrthoDB" id="10261550at2759"/>
<dbReference type="SMART" id="SM00044">
    <property type="entry name" value="CYCc"/>
    <property type="match status" value="1"/>
</dbReference>
<dbReference type="InterPro" id="IPR029787">
    <property type="entry name" value="Nucleotide_cyclase"/>
</dbReference>
<dbReference type="AlphaFoldDB" id="A0A443QW56"/>
<accession>A0A443QW56</accession>
<dbReference type="GO" id="GO:0001653">
    <property type="term" value="F:peptide receptor activity"/>
    <property type="evidence" value="ECO:0007669"/>
    <property type="project" value="TreeGrafter"/>
</dbReference>
<dbReference type="GO" id="GO:0004016">
    <property type="term" value="F:adenylate cyclase activity"/>
    <property type="evidence" value="ECO:0007669"/>
    <property type="project" value="TreeGrafter"/>
</dbReference>
<keyword evidence="5" id="KW-0472">Membrane</keyword>
<dbReference type="GO" id="GO:0035556">
    <property type="term" value="P:intracellular signal transduction"/>
    <property type="evidence" value="ECO:0007669"/>
    <property type="project" value="InterPro"/>
</dbReference>
<keyword evidence="2" id="KW-0812">Transmembrane</keyword>
<protein>
    <submittedName>
        <fullName evidence="10">Retinal guanylyl cyclase 1-like protein</fullName>
    </submittedName>
</protein>
<dbReference type="GO" id="GO:0004383">
    <property type="term" value="F:guanylate cyclase activity"/>
    <property type="evidence" value="ECO:0007669"/>
    <property type="project" value="TreeGrafter"/>
</dbReference>
<evidence type="ECO:0000256" key="7">
    <source>
        <dbReference type="ARBA" id="ARBA00023239"/>
    </source>
</evidence>
<dbReference type="GO" id="GO:0000166">
    <property type="term" value="F:nucleotide binding"/>
    <property type="evidence" value="ECO:0007669"/>
    <property type="project" value="UniProtKB-KW"/>
</dbReference>
<evidence type="ECO:0000259" key="9">
    <source>
        <dbReference type="PROSITE" id="PS50125"/>
    </source>
</evidence>
<dbReference type="PROSITE" id="PS00452">
    <property type="entry name" value="GUANYLATE_CYCLASE_1"/>
    <property type="match status" value="1"/>
</dbReference>